<gene>
    <name evidence="2" type="ORF">I596_330</name>
</gene>
<dbReference type="Proteomes" id="UP000076830">
    <property type="component" value="Chromosome"/>
</dbReference>
<dbReference type="KEGG" id="dko:I596_330"/>
<evidence type="ECO:0000313" key="3">
    <source>
        <dbReference type="Proteomes" id="UP000076830"/>
    </source>
</evidence>
<proteinExistence type="predicted"/>
<protein>
    <submittedName>
        <fullName evidence="2">Uncharacterized protein</fullName>
    </submittedName>
</protein>
<feature type="region of interest" description="Disordered" evidence="1">
    <location>
        <begin position="18"/>
        <end position="46"/>
    </location>
</feature>
<organism evidence="2 3">
    <name type="scientific">Dokdonella koreensis DS-123</name>
    <dbReference type="NCBI Taxonomy" id="1300342"/>
    <lineage>
        <taxon>Bacteria</taxon>
        <taxon>Pseudomonadati</taxon>
        <taxon>Pseudomonadota</taxon>
        <taxon>Gammaproteobacteria</taxon>
        <taxon>Lysobacterales</taxon>
        <taxon>Rhodanobacteraceae</taxon>
        <taxon>Dokdonella</taxon>
    </lineage>
</organism>
<accession>A0A167GBD0</accession>
<keyword evidence="3" id="KW-1185">Reference proteome</keyword>
<dbReference type="EMBL" id="CP015249">
    <property type="protein sequence ID" value="ANB16367.1"/>
    <property type="molecule type" value="Genomic_DNA"/>
</dbReference>
<reference evidence="2 3" key="1">
    <citation type="submission" date="2016-04" db="EMBL/GenBank/DDBJ databases">
        <title>Complete genome sequence of Dokdonella koreensis DS-123T.</title>
        <authorList>
            <person name="Kim J.F."/>
            <person name="Lee H."/>
            <person name="Kwak M.-J."/>
        </authorList>
    </citation>
    <scope>NUCLEOTIDE SEQUENCE [LARGE SCALE GENOMIC DNA]</scope>
    <source>
        <strain evidence="2 3">DS-123</strain>
    </source>
</reference>
<sequence length="46" mass="4860">MADVPALEARLRVAHDDADGAGMRMPGSCLLEQPSSRPAAGPERRT</sequence>
<evidence type="ECO:0000313" key="2">
    <source>
        <dbReference type="EMBL" id="ANB16367.1"/>
    </source>
</evidence>
<name>A0A167GBD0_9GAMM</name>
<dbReference type="AlphaFoldDB" id="A0A167GBD0"/>
<dbReference type="STRING" id="1300342.I596_330"/>
<evidence type="ECO:0000256" key="1">
    <source>
        <dbReference type="SAM" id="MobiDB-lite"/>
    </source>
</evidence>